<dbReference type="EMBL" id="LJQD01000384">
    <property type="protein sequence ID" value="KPW92747.1"/>
    <property type="molecule type" value="Genomic_DNA"/>
</dbReference>
<comment type="caution">
    <text evidence="1">The sequence shown here is derived from an EMBL/GenBank/DDBJ whole genome shotgun (WGS) entry which is preliminary data.</text>
</comment>
<evidence type="ECO:0000313" key="1">
    <source>
        <dbReference type="EMBL" id="KPW92747.1"/>
    </source>
</evidence>
<dbReference type="Proteomes" id="UP000050381">
    <property type="component" value="Unassembled WGS sequence"/>
</dbReference>
<evidence type="ECO:0000313" key="2">
    <source>
        <dbReference type="Proteomes" id="UP000050381"/>
    </source>
</evidence>
<reference evidence="1 2" key="1">
    <citation type="submission" date="2015-09" db="EMBL/GenBank/DDBJ databases">
        <title>Genome announcement of multiple Pseudomonas syringae strains.</title>
        <authorList>
            <person name="Thakur S."/>
            <person name="Wang P.W."/>
            <person name="Gong Y."/>
            <person name="Weir B.S."/>
            <person name="Guttman D.S."/>
        </authorList>
    </citation>
    <scope>NUCLEOTIDE SEQUENCE [LARGE SCALE GENOMIC DNA]</scope>
    <source>
        <strain evidence="1 2">ICMP9419</strain>
    </source>
</reference>
<protein>
    <submittedName>
        <fullName evidence="1">Uncharacterized protein</fullName>
    </submittedName>
</protein>
<accession>A0A0P9N5L9</accession>
<organism evidence="1 2">
    <name type="scientific">Pseudomonas syringae pv. castaneae</name>
    <dbReference type="NCBI Taxonomy" id="264450"/>
    <lineage>
        <taxon>Bacteria</taxon>
        <taxon>Pseudomonadati</taxon>
        <taxon>Pseudomonadota</taxon>
        <taxon>Gammaproteobacteria</taxon>
        <taxon>Pseudomonadales</taxon>
        <taxon>Pseudomonadaceae</taxon>
        <taxon>Pseudomonas</taxon>
        <taxon>Pseudomonas syringae</taxon>
    </lineage>
</organism>
<proteinExistence type="predicted"/>
<sequence length="724" mass="79236">MEHCAARTGALAVRIPVEIGVEAPVAVEAVFVFQRVRRNVGARIITISEHYARQLHLAVFEIQRLADAEALTFKAVVFDPAVGDTQRQLVLVADAVGTGEAVVTEQRGIVERAFAGVEYRDVGLVFLGYIEIEQARFQGLTVILAEPVGVTVEVQAAVDAEDRHAAALTTAVFLASQKRAFALTVQVQRVLGVDVLKLRCQETIGPVHWQADGRRQIQAVPVCPGKAGDVVVQSCLGVAIFIDERAAAQVTFEANGFSLIIKLQTTRVVRQRTVERQLWQAVVRRNVRNRSQLVSLSVEHCRVAVATVGQRALLVEEVRPFNADLIGFQILEVIRVADVGVINLGQPARIKPALVLPVDHPASLVVVRLQLAVVVLVVQVRAAKLAFAAFGQVAELAFHQQAAVGHVTRVQRGVVVRCQVEVVRSNECETVIAACRNGRRQEAGLATVVDREVDIRRVQNRYVLDPQGNVGRCTKAGGRVQRDVVAFERPSVAVRLTRGVGTVLEPDDRVLCTLGVQGVTANVRLVQDVLGIVDTGFAGIELQLGLVTDDQRAVVAQTDIAVQLATVFGLMQCCLLSLYLHAALAQHDITCQRRDLRFLFVTRSLGSDEHRRVFHRRLVVHAWADRLDVGTRAIRTGLGQLCCGQLFARNPIKVAVVSTTRPETFALGFGNQLRTRNLLTRRGALRGDCAVGTDRRRVMHGARRQVHCSSIGFRRTVPGTRSRD</sequence>
<name>A0A0P9N5L9_PSESX</name>
<dbReference type="AlphaFoldDB" id="A0A0P9N5L9"/>
<gene>
    <name evidence="1" type="ORF">ALO79_06598</name>
</gene>